<dbReference type="InterPro" id="IPR011060">
    <property type="entry name" value="RibuloseP-bd_barrel"/>
</dbReference>
<keyword evidence="7 9" id="KW-0057">Aromatic amino acid biosynthesis</keyword>
<comment type="catalytic activity">
    <reaction evidence="1 9">
        <text>N-(5-phospho-beta-D-ribosyl)anthranilate = 1-(2-carboxyphenylamino)-1-deoxy-D-ribulose 5-phosphate</text>
        <dbReference type="Rhea" id="RHEA:21540"/>
        <dbReference type="ChEBI" id="CHEBI:18277"/>
        <dbReference type="ChEBI" id="CHEBI:58613"/>
        <dbReference type="EC" id="5.3.1.24"/>
    </reaction>
</comment>
<dbReference type="EC" id="5.3.1.24" evidence="3 9"/>
<dbReference type="InterPro" id="IPR001240">
    <property type="entry name" value="PRAI_dom"/>
</dbReference>
<dbReference type="Proteomes" id="UP000186351">
    <property type="component" value="Chromosome"/>
</dbReference>
<dbReference type="Gene3D" id="3.20.20.70">
    <property type="entry name" value="Aldolase class I"/>
    <property type="match status" value="1"/>
</dbReference>
<sequence length="240" mass="26647">MNFRQSLKYMTRNRQPLHAEMMIKVCGMKDADNIRNVAALTPMMMGFIFYPGSPRYAGDLDADVVRSLPGHVRPVGVFVNSEEHEVIEICRSYGIKIVQLHGEESPAMCGSLRRQGFTVFKAVGIATAADFSMLSEYEGCVDMFLFDTKSPQHGGTGCQFDHSLLEKYSLDVPYLLSGGIGPGDIDTVVAAMRPGMAGIDINSRFEVAPGVKNLRALIQFILSLRSFNEYESDNTPFWEK</sequence>
<accession>A0A1B1S706</accession>
<evidence type="ECO:0000256" key="1">
    <source>
        <dbReference type="ARBA" id="ARBA00001164"/>
    </source>
</evidence>
<reference evidence="12" key="1">
    <citation type="submission" date="2016-04" db="EMBL/GenBank/DDBJ databases">
        <title>Complete Genome Sequences of Twelve Strains of a Stable Defined Moderately Diverse Mouse Microbiota 2 (sDMDMm2).</title>
        <authorList>
            <person name="Uchimura Y."/>
            <person name="Wyss M."/>
            <person name="Brugiroux S."/>
            <person name="Limenitakis J.P."/>
            <person name="Stecher B."/>
            <person name="McCoy K.D."/>
            <person name="Macpherson A.J."/>
        </authorList>
    </citation>
    <scope>NUCLEOTIDE SEQUENCE [LARGE SCALE GENOMIC DNA]</scope>
    <source>
        <strain evidence="12">YL27</strain>
    </source>
</reference>
<keyword evidence="12" id="KW-1185">Reference proteome</keyword>
<evidence type="ECO:0000259" key="10">
    <source>
        <dbReference type="Pfam" id="PF00697"/>
    </source>
</evidence>
<dbReference type="InterPro" id="IPR013785">
    <property type="entry name" value="Aldolase_TIM"/>
</dbReference>
<dbReference type="HAMAP" id="MF_00135">
    <property type="entry name" value="PRAI"/>
    <property type="match status" value="1"/>
</dbReference>
<dbReference type="EMBL" id="CP015402">
    <property type="protein sequence ID" value="ANU62574.2"/>
    <property type="molecule type" value="Genomic_DNA"/>
</dbReference>
<dbReference type="GO" id="GO:0000162">
    <property type="term" value="P:L-tryptophan biosynthetic process"/>
    <property type="evidence" value="ECO:0007669"/>
    <property type="project" value="UniProtKB-UniRule"/>
</dbReference>
<evidence type="ECO:0000256" key="9">
    <source>
        <dbReference type="HAMAP-Rule" id="MF_00135"/>
    </source>
</evidence>
<evidence type="ECO:0000256" key="2">
    <source>
        <dbReference type="ARBA" id="ARBA00004664"/>
    </source>
</evidence>
<keyword evidence="6 9" id="KW-0822">Tryptophan biosynthesis</keyword>
<name>A0A1B1S706_9BACT</name>
<comment type="similarity">
    <text evidence="9">Belongs to the TrpF family.</text>
</comment>
<feature type="domain" description="N-(5'phosphoribosyl) anthranilate isomerase (PRAI)" evidence="10">
    <location>
        <begin position="24"/>
        <end position="221"/>
    </location>
</feature>
<evidence type="ECO:0000256" key="8">
    <source>
        <dbReference type="ARBA" id="ARBA00023235"/>
    </source>
</evidence>
<evidence type="ECO:0000256" key="7">
    <source>
        <dbReference type="ARBA" id="ARBA00023141"/>
    </source>
</evidence>
<evidence type="ECO:0000256" key="3">
    <source>
        <dbReference type="ARBA" id="ARBA00012572"/>
    </source>
</evidence>
<proteinExistence type="inferred from homology"/>
<dbReference type="KEGG" id="pary:A4V02_01700"/>
<dbReference type="SUPFAM" id="SSF51366">
    <property type="entry name" value="Ribulose-phoshate binding barrel"/>
    <property type="match status" value="1"/>
</dbReference>
<gene>
    <name evidence="9" type="primary">trpF</name>
    <name evidence="11" type="ORF">A4V02_01700</name>
</gene>
<dbReference type="AlphaFoldDB" id="A0A1B1S706"/>
<dbReference type="InterPro" id="IPR044643">
    <property type="entry name" value="TrpF_fam"/>
</dbReference>
<dbReference type="PANTHER" id="PTHR42894">
    <property type="entry name" value="N-(5'-PHOSPHORIBOSYL)ANTHRANILATE ISOMERASE"/>
    <property type="match status" value="1"/>
</dbReference>
<evidence type="ECO:0000256" key="5">
    <source>
        <dbReference type="ARBA" id="ARBA00022605"/>
    </source>
</evidence>
<dbReference type="Pfam" id="PF00697">
    <property type="entry name" value="PRAI"/>
    <property type="match status" value="1"/>
</dbReference>
<keyword evidence="5 9" id="KW-0028">Amino-acid biosynthesis</keyword>
<evidence type="ECO:0000313" key="11">
    <source>
        <dbReference type="EMBL" id="ANU62574.2"/>
    </source>
</evidence>
<organism evidence="11 12">
    <name type="scientific">Muribaculum intestinale</name>
    <dbReference type="NCBI Taxonomy" id="1796646"/>
    <lineage>
        <taxon>Bacteria</taxon>
        <taxon>Pseudomonadati</taxon>
        <taxon>Bacteroidota</taxon>
        <taxon>Bacteroidia</taxon>
        <taxon>Bacteroidales</taxon>
        <taxon>Muribaculaceae</taxon>
        <taxon>Muribaculum</taxon>
    </lineage>
</organism>
<dbReference type="CDD" id="cd00405">
    <property type="entry name" value="PRAI"/>
    <property type="match status" value="1"/>
</dbReference>
<comment type="pathway">
    <text evidence="2 9">Amino-acid biosynthesis; L-tryptophan biosynthesis; L-tryptophan from chorismate: step 3/5.</text>
</comment>
<dbReference type="GO" id="GO:0004640">
    <property type="term" value="F:phosphoribosylanthranilate isomerase activity"/>
    <property type="evidence" value="ECO:0007669"/>
    <property type="project" value="UniProtKB-UniRule"/>
</dbReference>
<accession>A0A1Z2XET9</accession>
<evidence type="ECO:0000256" key="4">
    <source>
        <dbReference type="ARBA" id="ARBA00022272"/>
    </source>
</evidence>
<keyword evidence="8 9" id="KW-0413">Isomerase</keyword>
<evidence type="ECO:0000313" key="12">
    <source>
        <dbReference type="Proteomes" id="UP000186351"/>
    </source>
</evidence>
<evidence type="ECO:0000256" key="6">
    <source>
        <dbReference type="ARBA" id="ARBA00022822"/>
    </source>
</evidence>
<dbReference type="OrthoDB" id="9786954at2"/>
<dbReference type="UniPathway" id="UPA00035">
    <property type="reaction ID" value="UER00042"/>
</dbReference>
<dbReference type="PANTHER" id="PTHR42894:SF1">
    <property type="entry name" value="N-(5'-PHOSPHORIBOSYL)ANTHRANILATE ISOMERASE"/>
    <property type="match status" value="1"/>
</dbReference>
<dbReference type="STRING" id="1796646.A4V02_01700"/>
<protein>
    <recommendedName>
        <fullName evidence="4 9">N-(5'-phosphoribosyl)anthranilate isomerase</fullName>
        <shortName evidence="9">PRAI</shortName>
        <ecNumber evidence="3 9">5.3.1.24</ecNumber>
    </recommendedName>
</protein>